<protein>
    <submittedName>
        <fullName evidence="2">Amidohydrolase family protein</fullName>
    </submittedName>
</protein>
<proteinExistence type="predicted"/>
<name>A0A8J6N2E0_9DELT</name>
<evidence type="ECO:0000259" key="1">
    <source>
        <dbReference type="Pfam" id="PF07969"/>
    </source>
</evidence>
<dbReference type="InterPro" id="IPR032466">
    <property type="entry name" value="Metal_Hydrolase"/>
</dbReference>
<dbReference type="NCBIfam" id="TIGR01409">
    <property type="entry name" value="TAT_signal_seq"/>
    <property type="match status" value="1"/>
</dbReference>
<evidence type="ECO:0000313" key="3">
    <source>
        <dbReference type="Proteomes" id="UP000650524"/>
    </source>
</evidence>
<dbReference type="PANTHER" id="PTHR11647:SF1">
    <property type="entry name" value="COLLAPSIN RESPONSE MEDIATOR PROTEIN"/>
    <property type="match status" value="1"/>
</dbReference>
<feature type="domain" description="Amidohydrolase 3" evidence="1">
    <location>
        <begin position="475"/>
        <end position="548"/>
    </location>
</feature>
<dbReference type="AlphaFoldDB" id="A0A8J6N2E0"/>
<gene>
    <name evidence="2" type="ORF">H8E19_16050</name>
</gene>
<dbReference type="InterPro" id="IPR011059">
    <property type="entry name" value="Metal-dep_hydrolase_composite"/>
</dbReference>
<comment type="caution">
    <text evidence="2">The sequence shown here is derived from an EMBL/GenBank/DDBJ whole genome shotgun (WGS) entry which is preliminary data.</text>
</comment>
<dbReference type="SUPFAM" id="SSF51556">
    <property type="entry name" value="Metallo-dependent hydrolases"/>
    <property type="match status" value="1"/>
</dbReference>
<dbReference type="Gene3D" id="3.20.20.140">
    <property type="entry name" value="Metal-dependent hydrolases"/>
    <property type="match status" value="2"/>
</dbReference>
<dbReference type="PROSITE" id="PS51318">
    <property type="entry name" value="TAT"/>
    <property type="match status" value="1"/>
</dbReference>
<dbReference type="Gene3D" id="2.30.40.10">
    <property type="entry name" value="Urease, subunit C, domain 1"/>
    <property type="match status" value="1"/>
</dbReference>
<reference evidence="2 3" key="1">
    <citation type="submission" date="2020-08" db="EMBL/GenBank/DDBJ databases">
        <title>Bridging the membrane lipid divide: bacteria of the FCB group superphylum have the potential to synthesize archaeal ether lipids.</title>
        <authorList>
            <person name="Villanueva L."/>
            <person name="Von Meijenfeldt F.A.B."/>
            <person name="Westbye A.B."/>
            <person name="Yadav S."/>
            <person name="Hopmans E.C."/>
            <person name="Dutilh B.E."/>
            <person name="Sinninghe Damste J.S."/>
        </authorList>
    </citation>
    <scope>NUCLEOTIDE SEQUENCE [LARGE SCALE GENOMIC DNA]</scope>
    <source>
        <strain evidence="2">NIOZ-UU27</strain>
    </source>
</reference>
<organism evidence="2 3">
    <name type="scientific">Candidatus Desulfacyla euxinica</name>
    <dbReference type="NCBI Taxonomy" id="2841693"/>
    <lineage>
        <taxon>Bacteria</taxon>
        <taxon>Deltaproteobacteria</taxon>
        <taxon>Candidatus Desulfacyla</taxon>
    </lineage>
</organism>
<dbReference type="InterPro" id="IPR013108">
    <property type="entry name" value="Amidohydro_3"/>
</dbReference>
<sequence length="568" mass="62665">MENVRRLTRRDFLKDAAKTAAVVAVSGVLPPIIGCGENGSDVTYDTLIRGGEIHDGMGNAPRIADIGIIGDRIVAIGNLTGAGVRIIEAQGLLVCPGFIDVHTHVDLTYLLLEPIDVFPKDLTGSFNYLYQGVTTVVGGNCGAGYPDIKVFFDKLDKLGGYGTNICTLAPHSLIRQVLFDPQPEQPLSDAQLLFMKGWFETQMEQGTIGFSTGLEYDPGSYSDTTELIELAKVVRKYDGLYTSHTRDQTGTGVPPTDWGVLTSIDEAIKIGIEADIPVHVSHLQVNTPWNDVTASQILEKIENARQGPHAIDVTGCIHTYNIGWGPLNYRLPQKYKKVNGIKDIYKSGEKRLEVQAAIQKVFDEYIPAEKIQICSWEDERYNMQYISDLVKQPEFPENKGKTPAECFVDIVAKDPDVPAPYAYSDEIHGDVKDGIIPGDHIFMSSDGLASSEDRETPIVHPRSFDNATRVLTEFVLPAEGARMDLPSAIRKMTSLPADKFKLRERGRIEEGYFADIVVINRGKLKSNATFEIENRYSEGVEYSLVNGVLAIDNGKATDQRAGKILRRV</sequence>
<dbReference type="InterPro" id="IPR006311">
    <property type="entry name" value="TAT_signal"/>
</dbReference>
<dbReference type="EMBL" id="JACNJD010000328">
    <property type="protein sequence ID" value="MBC8178917.1"/>
    <property type="molecule type" value="Genomic_DNA"/>
</dbReference>
<evidence type="ECO:0000313" key="2">
    <source>
        <dbReference type="EMBL" id="MBC8178917.1"/>
    </source>
</evidence>
<dbReference type="InterPro" id="IPR019546">
    <property type="entry name" value="TAT_signal_bac_arc"/>
</dbReference>
<dbReference type="SUPFAM" id="SSF51338">
    <property type="entry name" value="Composite domain of metallo-dependent hydrolases"/>
    <property type="match status" value="1"/>
</dbReference>
<dbReference type="GO" id="GO:0016810">
    <property type="term" value="F:hydrolase activity, acting on carbon-nitrogen (but not peptide) bonds"/>
    <property type="evidence" value="ECO:0007669"/>
    <property type="project" value="InterPro"/>
</dbReference>
<dbReference type="Proteomes" id="UP000650524">
    <property type="component" value="Unassembled WGS sequence"/>
</dbReference>
<dbReference type="InterPro" id="IPR050378">
    <property type="entry name" value="Metallo-dep_Hydrolases_sf"/>
</dbReference>
<accession>A0A8J6N2E0</accession>
<dbReference type="PANTHER" id="PTHR11647">
    <property type="entry name" value="HYDRANTOINASE/DIHYDROPYRIMIDINASE FAMILY MEMBER"/>
    <property type="match status" value="1"/>
</dbReference>
<dbReference type="Pfam" id="PF07969">
    <property type="entry name" value="Amidohydro_3"/>
    <property type="match status" value="1"/>
</dbReference>